<dbReference type="Proteomes" id="UP000646579">
    <property type="component" value="Unassembled WGS sequence"/>
</dbReference>
<sequence length="454" mass="47714">MKRNAASERVADTDSAARQARRTVGRPRTLDVAQASLALMLNLVRLGTATTRQQLERASEHGRAVVADRLATLMEMGLVEEGDLGPATGGRAPRQIQFRSEAATVLVSVVDQTSIAVGVADLAGRLLIEHHEAAQLTQGPEAILARLVTLFSWMLEEADRPAPWAVALALPGAVEKAETAFAPVPVLHAVQSWQGYPFVERLTTQMKVPVFVRSGVQTMTMGEFRAGAGAGTAGDDMIYVKLGRSISAGLVSDRHIHRGAQGAAGMIGHARVGNEVLEAVAGADAIAREAQSAAEAGDSTYLAQALARQGEVSVVDVGHGAQLGDIFCVELLGRCGRLVGEALAPLANMLNPSMIVVGGVVSETGDSLLAGIREAVYRMSHPLVTRDLQIVRSQMGASAGLVGAAQVAREEIFEPGLLQGWIAHGSPLQHPDFVRLLQSLHQPVQPAKTIGGGP</sequence>
<dbReference type="PANTHER" id="PTHR18964:SF173">
    <property type="entry name" value="GLUCOKINASE"/>
    <property type="match status" value="1"/>
</dbReference>
<accession>A0A918VZ36</accession>
<dbReference type="AlphaFoldDB" id="A0A918VZ36"/>
<keyword evidence="3" id="KW-1185">Reference proteome</keyword>
<dbReference type="Gene3D" id="1.10.10.10">
    <property type="entry name" value="Winged helix-like DNA-binding domain superfamily/Winged helix DNA-binding domain"/>
    <property type="match status" value="1"/>
</dbReference>
<dbReference type="RefSeq" id="WP_189427460.1">
    <property type="nucleotide sequence ID" value="NZ_BMZE01000007.1"/>
</dbReference>
<name>A0A918VZ36_9HYPH</name>
<keyword evidence="2" id="KW-0418">Kinase</keyword>
<dbReference type="InterPro" id="IPR043129">
    <property type="entry name" value="ATPase_NBD"/>
</dbReference>
<reference evidence="2" key="1">
    <citation type="journal article" date="2014" name="Int. J. Syst. Evol. Microbiol.">
        <title>Complete genome sequence of Corynebacterium casei LMG S-19264T (=DSM 44701T), isolated from a smear-ripened cheese.</title>
        <authorList>
            <consortium name="US DOE Joint Genome Institute (JGI-PGF)"/>
            <person name="Walter F."/>
            <person name="Albersmeier A."/>
            <person name="Kalinowski J."/>
            <person name="Ruckert C."/>
        </authorList>
    </citation>
    <scope>NUCLEOTIDE SEQUENCE</scope>
    <source>
        <strain evidence="2">KCTC 32437</strain>
    </source>
</reference>
<evidence type="ECO:0000256" key="1">
    <source>
        <dbReference type="SAM" id="MobiDB-lite"/>
    </source>
</evidence>
<evidence type="ECO:0000313" key="3">
    <source>
        <dbReference type="Proteomes" id="UP000646579"/>
    </source>
</evidence>
<evidence type="ECO:0000313" key="2">
    <source>
        <dbReference type="EMBL" id="GHA39285.1"/>
    </source>
</evidence>
<dbReference type="CDD" id="cd23763">
    <property type="entry name" value="ASKHA_ATPase_ROK"/>
    <property type="match status" value="1"/>
</dbReference>
<comment type="caution">
    <text evidence="2">The sequence shown here is derived from an EMBL/GenBank/DDBJ whole genome shotgun (WGS) entry which is preliminary data.</text>
</comment>
<gene>
    <name evidence="2" type="ORF">GCM10007989_38740</name>
</gene>
<organism evidence="2 3">
    <name type="scientific">Devosia pacifica</name>
    <dbReference type="NCBI Taxonomy" id="1335967"/>
    <lineage>
        <taxon>Bacteria</taxon>
        <taxon>Pseudomonadati</taxon>
        <taxon>Pseudomonadota</taxon>
        <taxon>Alphaproteobacteria</taxon>
        <taxon>Hyphomicrobiales</taxon>
        <taxon>Devosiaceae</taxon>
        <taxon>Devosia</taxon>
    </lineage>
</organism>
<proteinExistence type="predicted"/>
<reference evidence="2" key="2">
    <citation type="submission" date="2020-09" db="EMBL/GenBank/DDBJ databases">
        <authorList>
            <person name="Sun Q."/>
            <person name="Kim S."/>
        </authorList>
    </citation>
    <scope>NUCLEOTIDE SEQUENCE</scope>
    <source>
        <strain evidence="2">KCTC 32437</strain>
    </source>
</reference>
<feature type="region of interest" description="Disordered" evidence="1">
    <location>
        <begin position="1"/>
        <end position="24"/>
    </location>
</feature>
<dbReference type="EMBL" id="BMZE01000007">
    <property type="protein sequence ID" value="GHA39285.1"/>
    <property type="molecule type" value="Genomic_DNA"/>
</dbReference>
<feature type="compositionally biased region" description="Basic and acidic residues" evidence="1">
    <location>
        <begin position="1"/>
        <end position="12"/>
    </location>
</feature>
<dbReference type="GO" id="GO:0016301">
    <property type="term" value="F:kinase activity"/>
    <property type="evidence" value="ECO:0007669"/>
    <property type="project" value="UniProtKB-KW"/>
</dbReference>
<protein>
    <submittedName>
        <fullName evidence="2">Sugar kinase</fullName>
    </submittedName>
</protein>
<dbReference type="Gene3D" id="3.30.420.40">
    <property type="match status" value="2"/>
</dbReference>
<dbReference type="InterPro" id="IPR000600">
    <property type="entry name" value="ROK"/>
</dbReference>
<dbReference type="SUPFAM" id="SSF53067">
    <property type="entry name" value="Actin-like ATPase domain"/>
    <property type="match status" value="1"/>
</dbReference>
<keyword evidence="2" id="KW-0808">Transferase</keyword>
<dbReference type="InterPro" id="IPR036388">
    <property type="entry name" value="WH-like_DNA-bd_sf"/>
</dbReference>
<dbReference type="Pfam" id="PF00480">
    <property type="entry name" value="ROK"/>
    <property type="match status" value="1"/>
</dbReference>
<dbReference type="PANTHER" id="PTHR18964">
    <property type="entry name" value="ROK (REPRESSOR, ORF, KINASE) FAMILY"/>
    <property type="match status" value="1"/>
</dbReference>